<evidence type="ECO:0000313" key="3">
    <source>
        <dbReference type="EMBL" id="WIY03124.1"/>
    </source>
</evidence>
<gene>
    <name evidence="3" type="ORF">QRX60_04450</name>
</gene>
<dbReference type="RefSeq" id="WP_285999525.1">
    <property type="nucleotide sequence ID" value="NZ_CP127295.1"/>
</dbReference>
<dbReference type="PANTHER" id="PTHR35525">
    <property type="entry name" value="BLL6575 PROTEIN"/>
    <property type="match status" value="1"/>
</dbReference>
<dbReference type="PANTHER" id="PTHR35525:SF3">
    <property type="entry name" value="BLL6575 PROTEIN"/>
    <property type="match status" value="1"/>
</dbReference>
<accession>A0A9Y2JUC7</accession>
<sequence>MKDEFREANVVTAAPGEERSPALALVNTRRLGAGGEIDDLAEPPATAEWLRRHELPAASFGADDLRRVTDLRAAVRELLAALAENRAPDPAAVETVNAAARSDAAAPQLTWPSGPRREWRSTSPGSVEEALAALARDAIDVVTGDLAHLVRPCEAHGCVRFFFREHARRRWCSTTCGDRVRAARHQRLVVEQRESSRGAG</sequence>
<protein>
    <submittedName>
        <fullName evidence="3">CGNR zinc finger domain-containing protein</fullName>
    </submittedName>
</protein>
<dbReference type="InterPro" id="IPR010852">
    <property type="entry name" value="ABATE"/>
</dbReference>
<dbReference type="EMBL" id="CP127295">
    <property type="protein sequence ID" value="WIY03124.1"/>
    <property type="molecule type" value="Genomic_DNA"/>
</dbReference>
<evidence type="ECO:0000313" key="4">
    <source>
        <dbReference type="Proteomes" id="UP001239397"/>
    </source>
</evidence>
<dbReference type="InterPro" id="IPR023286">
    <property type="entry name" value="ABATE_dom_sf"/>
</dbReference>
<organism evidence="3 4">
    <name type="scientific">Amycolatopsis mongoliensis</name>
    <dbReference type="NCBI Taxonomy" id="715475"/>
    <lineage>
        <taxon>Bacteria</taxon>
        <taxon>Bacillati</taxon>
        <taxon>Actinomycetota</taxon>
        <taxon>Actinomycetes</taxon>
        <taxon>Pseudonocardiales</taxon>
        <taxon>Pseudonocardiaceae</taxon>
        <taxon>Amycolatopsis</taxon>
    </lineage>
</organism>
<dbReference type="AlphaFoldDB" id="A0A9Y2JUC7"/>
<name>A0A9Y2JUC7_9PSEU</name>
<dbReference type="Proteomes" id="UP001239397">
    <property type="component" value="Chromosome"/>
</dbReference>
<feature type="region of interest" description="Disordered" evidence="1">
    <location>
        <begin position="104"/>
        <end position="123"/>
    </location>
</feature>
<dbReference type="Gene3D" id="1.10.3300.10">
    <property type="entry name" value="Jann2411-like domain"/>
    <property type="match status" value="1"/>
</dbReference>
<dbReference type="Pfam" id="PF11706">
    <property type="entry name" value="zf-CGNR"/>
    <property type="match status" value="1"/>
</dbReference>
<evidence type="ECO:0000259" key="2">
    <source>
        <dbReference type="Pfam" id="PF11706"/>
    </source>
</evidence>
<dbReference type="KEGG" id="amog:QRX60_04450"/>
<feature type="domain" description="Zinc finger CGNR" evidence="2">
    <location>
        <begin position="150"/>
        <end position="187"/>
    </location>
</feature>
<keyword evidence="4" id="KW-1185">Reference proteome</keyword>
<reference evidence="3 4" key="1">
    <citation type="submission" date="2023-06" db="EMBL/GenBank/DDBJ databases">
        <authorList>
            <person name="Oyuntsetseg B."/>
            <person name="Kim S.B."/>
        </authorList>
    </citation>
    <scope>NUCLEOTIDE SEQUENCE [LARGE SCALE GENOMIC DNA]</scope>
    <source>
        <strain evidence="3 4">4-36</strain>
    </source>
</reference>
<dbReference type="Pfam" id="PF07336">
    <property type="entry name" value="ABATE"/>
    <property type="match status" value="1"/>
</dbReference>
<dbReference type="InterPro" id="IPR021005">
    <property type="entry name" value="Znf_CGNR"/>
</dbReference>
<dbReference type="SUPFAM" id="SSF160904">
    <property type="entry name" value="Jann2411-like"/>
    <property type="match status" value="1"/>
</dbReference>
<evidence type="ECO:0000256" key="1">
    <source>
        <dbReference type="SAM" id="MobiDB-lite"/>
    </source>
</evidence>
<proteinExistence type="predicted"/>